<keyword evidence="1" id="KW-0812">Transmembrane</keyword>
<feature type="transmembrane region" description="Helical" evidence="1">
    <location>
        <begin position="214"/>
        <end position="239"/>
    </location>
</feature>
<dbReference type="PANTHER" id="PTHR45689">
    <property type="entry name" value="I[[H]] CHANNEL, ISOFORM E"/>
    <property type="match status" value="1"/>
</dbReference>
<evidence type="ECO:0000313" key="5">
    <source>
        <dbReference type="RefSeq" id="XP_028142432.1"/>
    </source>
</evidence>
<feature type="transmembrane region" description="Helical" evidence="1">
    <location>
        <begin position="173"/>
        <end position="193"/>
    </location>
</feature>
<sequence>MSRSHNEKHFCILSKRKKHYTKPLHPAAGILAKLYVKYKHLIILDLNSTMAKEHYTHASVMRAELRRHANGPYNYIIHPFSKLNAVLERLFFLLLLHRTVFVVYAKLKSPNIFISCLVRDAFHVFIMLCFFFTGYTDKKTREVCTEHCSVIKHYLTTYFIVDLYLAIEEYIKILRYELVTLFVMCVSLLSYIIRFRSINYILHNTLVALKINKTFCFILSQTAILAFILHILTSLAYWVPTHWYNHFQNYPNDSWISQRNISFKKYDVFTYIDSYSLVVAYFTGTNCFDVVTQPIEQLIFVIYTFTGRLYILVIIAKVLIFFGYSDVSESQYENLYYQLSNYIRAMKVPAQIKKTLFERLDYTYQKKYFNEQEILSTFTEQIKSELFLFGGRNLIAKNPLLNSLDKFQLSKLFINMKSHLFSPEEIILDFDDIQPYVFFVSTGSIAGYTLEGIQWTHLGDGEVFGCIRLHPSAQRLYNPLYLSLETTEVYYIHYKELRWALQNKIQDAFKYFEIVRKERLKKYTKCRGFKGKMETTLNQLRKGEILEKQRLRHGPMIV</sequence>
<dbReference type="PROSITE" id="PS50042">
    <property type="entry name" value="CNMP_BINDING_3"/>
    <property type="match status" value="1"/>
</dbReference>
<dbReference type="GO" id="GO:0035725">
    <property type="term" value="P:sodium ion transmembrane transport"/>
    <property type="evidence" value="ECO:0007669"/>
    <property type="project" value="TreeGrafter"/>
</dbReference>
<reference evidence="5" key="1">
    <citation type="submission" date="2025-04" db="UniProtKB">
        <authorList>
            <consortium name="RefSeq"/>
        </authorList>
    </citation>
    <scope>IDENTIFICATION</scope>
    <source>
        <tissue evidence="5">Whole insect</tissue>
    </source>
</reference>
<dbReference type="EnsemblMetazoa" id="XM_028286631.2">
    <property type="protein sequence ID" value="XP_028142432.1"/>
    <property type="gene ID" value="LOC114336289"/>
</dbReference>
<protein>
    <submittedName>
        <fullName evidence="5">Potassium/sodium hyperpolarization-activated cyclic nucleotide-gated channel 2-like</fullName>
    </submittedName>
</protein>
<name>A0A6P7G611_DIAVI</name>
<evidence type="ECO:0000256" key="1">
    <source>
        <dbReference type="SAM" id="Phobius"/>
    </source>
</evidence>
<dbReference type="GO" id="GO:0005249">
    <property type="term" value="F:voltage-gated potassium channel activity"/>
    <property type="evidence" value="ECO:0007669"/>
    <property type="project" value="TreeGrafter"/>
</dbReference>
<keyword evidence="4" id="KW-1185">Reference proteome</keyword>
<dbReference type="KEGG" id="dvv:114336289"/>
<dbReference type="GO" id="GO:0003254">
    <property type="term" value="P:regulation of membrane depolarization"/>
    <property type="evidence" value="ECO:0007669"/>
    <property type="project" value="TreeGrafter"/>
</dbReference>
<evidence type="ECO:0000313" key="3">
    <source>
        <dbReference type="EnsemblMetazoa" id="XP_028142432.1"/>
    </source>
</evidence>
<dbReference type="Proteomes" id="UP001652700">
    <property type="component" value="Unplaced"/>
</dbReference>
<feature type="transmembrane region" description="Helical" evidence="1">
    <location>
        <begin position="268"/>
        <end position="288"/>
    </location>
</feature>
<gene>
    <name evidence="5" type="primary">LOC114336289</name>
</gene>
<reference evidence="3" key="2">
    <citation type="submission" date="2025-05" db="UniProtKB">
        <authorList>
            <consortium name="EnsemblMetazoa"/>
        </authorList>
    </citation>
    <scope>IDENTIFICATION</scope>
</reference>
<keyword evidence="1" id="KW-1133">Transmembrane helix</keyword>
<dbReference type="OrthoDB" id="2021138at2759"/>
<dbReference type="SUPFAM" id="SSF51206">
    <property type="entry name" value="cAMP-binding domain-like"/>
    <property type="match status" value="1"/>
</dbReference>
<dbReference type="Gene3D" id="1.10.287.630">
    <property type="entry name" value="Helix hairpin bin"/>
    <property type="match status" value="1"/>
</dbReference>
<organism evidence="5">
    <name type="scientific">Diabrotica virgifera virgifera</name>
    <name type="common">western corn rootworm</name>
    <dbReference type="NCBI Taxonomy" id="50390"/>
    <lineage>
        <taxon>Eukaryota</taxon>
        <taxon>Metazoa</taxon>
        <taxon>Ecdysozoa</taxon>
        <taxon>Arthropoda</taxon>
        <taxon>Hexapoda</taxon>
        <taxon>Insecta</taxon>
        <taxon>Pterygota</taxon>
        <taxon>Neoptera</taxon>
        <taxon>Endopterygota</taxon>
        <taxon>Coleoptera</taxon>
        <taxon>Polyphaga</taxon>
        <taxon>Cucujiformia</taxon>
        <taxon>Chrysomeloidea</taxon>
        <taxon>Chrysomelidae</taxon>
        <taxon>Galerucinae</taxon>
        <taxon>Diabroticina</taxon>
        <taxon>Diabroticites</taxon>
        <taxon>Diabrotica</taxon>
    </lineage>
</organism>
<accession>A0A6P7G611</accession>
<dbReference type="InterPro" id="IPR051413">
    <property type="entry name" value="K/Na_HCN_channel"/>
</dbReference>
<keyword evidence="1" id="KW-0472">Membrane</keyword>
<evidence type="ECO:0000313" key="4">
    <source>
        <dbReference type="Proteomes" id="UP001652700"/>
    </source>
</evidence>
<feature type="transmembrane region" description="Helical" evidence="1">
    <location>
        <begin position="112"/>
        <end position="135"/>
    </location>
</feature>
<dbReference type="InterPro" id="IPR018490">
    <property type="entry name" value="cNMP-bd_dom_sf"/>
</dbReference>
<dbReference type="AlphaFoldDB" id="A0A6P7G611"/>
<dbReference type="InterPro" id="IPR014710">
    <property type="entry name" value="RmlC-like_jellyroll"/>
</dbReference>
<dbReference type="GeneID" id="114336289"/>
<evidence type="ECO:0000259" key="2">
    <source>
        <dbReference type="PROSITE" id="PS50042"/>
    </source>
</evidence>
<feature type="domain" description="Cyclic nucleotide-binding" evidence="2">
    <location>
        <begin position="400"/>
        <end position="475"/>
    </location>
</feature>
<feature type="transmembrane region" description="Helical" evidence="1">
    <location>
        <begin position="300"/>
        <end position="324"/>
    </location>
</feature>
<dbReference type="RefSeq" id="XP_028142432.1">
    <property type="nucleotide sequence ID" value="XM_028286631.1"/>
</dbReference>
<dbReference type="GO" id="GO:0098855">
    <property type="term" value="C:HCN channel complex"/>
    <property type="evidence" value="ECO:0007669"/>
    <property type="project" value="TreeGrafter"/>
</dbReference>
<dbReference type="InterPro" id="IPR000595">
    <property type="entry name" value="cNMP-bd_dom"/>
</dbReference>
<dbReference type="InParanoid" id="A0A6P7G611"/>
<dbReference type="PANTHER" id="PTHR45689:SF14">
    <property type="entry name" value="CYCLIC NUCLEOTIDE-GATED CATION CHANNEL SUBUNIT A-LIKE PROTEIN"/>
    <property type="match status" value="1"/>
</dbReference>
<dbReference type="Gene3D" id="2.60.120.10">
    <property type="entry name" value="Jelly Rolls"/>
    <property type="match status" value="1"/>
</dbReference>
<proteinExistence type="predicted"/>